<dbReference type="Pfam" id="PF05056">
    <property type="entry name" value="DUF674"/>
    <property type="match status" value="2"/>
</dbReference>
<dbReference type="Proteomes" id="UP000607653">
    <property type="component" value="Unassembled WGS sequence"/>
</dbReference>
<keyword evidence="2" id="KW-1185">Reference proteome</keyword>
<dbReference type="InterPro" id="IPR007750">
    <property type="entry name" value="DUF674"/>
</dbReference>
<evidence type="ECO:0008006" key="3">
    <source>
        <dbReference type="Google" id="ProtNLM"/>
    </source>
</evidence>
<protein>
    <recommendedName>
        <fullName evidence="3">DUF674 domain-containing protein</fullName>
    </recommendedName>
</protein>
<accession>A0A822ZMG5</accession>
<organism evidence="1 2">
    <name type="scientific">Nelumbo nucifera</name>
    <name type="common">Sacred lotus</name>
    <dbReference type="NCBI Taxonomy" id="4432"/>
    <lineage>
        <taxon>Eukaryota</taxon>
        <taxon>Viridiplantae</taxon>
        <taxon>Streptophyta</taxon>
        <taxon>Embryophyta</taxon>
        <taxon>Tracheophyta</taxon>
        <taxon>Spermatophyta</taxon>
        <taxon>Magnoliopsida</taxon>
        <taxon>Proteales</taxon>
        <taxon>Nelumbonaceae</taxon>
        <taxon>Nelumbo</taxon>
    </lineage>
</organism>
<evidence type="ECO:0000313" key="2">
    <source>
        <dbReference type="Proteomes" id="UP000607653"/>
    </source>
</evidence>
<name>A0A822ZMG5_NELNU</name>
<dbReference type="PANTHER" id="PTHR33103">
    <property type="entry name" value="OS01G0153900 PROTEIN"/>
    <property type="match status" value="1"/>
</dbReference>
<proteinExistence type="predicted"/>
<comment type="caution">
    <text evidence="1">The sequence shown here is derived from an EMBL/GenBank/DDBJ whole genome shotgun (WGS) entry which is preliminary data.</text>
</comment>
<dbReference type="AlphaFoldDB" id="A0A822ZMG5"/>
<dbReference type="EMBL" id="DUZY01000007">
    <property type="protein sequence ID" value="DAD45963.1"/>
    <property type="molecule type" value="Genomic_DNA"/>
</dbReference>
<dbReference type="PANTHER" id="PTHR33103:SF19">
    <property type="entry name" value="OS09G0544700 PROTEIN"/>
    <property type="match status" value="1"/>
</dbReference>
<reference evidence="1 2" key="1">
    <citation type="journal article" date="2020" name="Mol. Biol. Evol.">
        <title>Distinct Expression and Methylation Patterns for Genes with Different Fates following a Single Whole-Genome Duplication in Flowering Plants.</title>
        <authorList>
            <person name="Shi T."/>
            <person name="Rahmani R.S."/>
            <person name="Gugger P.F."/>
            <person name="Wang M."/>
            <person name="Li H."/>
            <person name="Zhang Y."/>
            <person name="Li Z."/>
            <person name="Wang Q."/>
            <person name="Van de Peer Y."/>
            <person name="Marchal K."/>
            <person name="Chen J."/>
        </authorList>
    </citation>
    <scope>NUCLEOTIDE SEQUENCE [LARGE SCALE GENOMIC DNA]</scope>
    <source>
        <tissue evidence="1">Leaf</tissue>
    </source>
</reference>
<sequence length="212" mass="23262">MATSKLSLKLMVHWKSNKVVYAEIGKDVVDFLFNLLGLPLATVVRLLKKENMVGCIANLYGSAENLSDDYILPNQSKDSILNPNSTDCIAKVPLLLPKPTVAVNRNALEGRYAAKDGRVGFPKQSFRAIETSCVSYQTREEGYVKGMVSYMLLDDLTVMPMTTVSIISALKKFNIKDVSALVEEDVDLGFNEGVELLGASMQSTTVLSDVFL</sequence>
<evidence type="ECO:0000313" key="1">
    <source>
        <dbReference type="EMBL" id="DAD45963.1"/>
    </source>
</evidence>
<gene>
    <name evidence="1" type="ORF">HUJ06_004193</name>
</gene>